<reference evidence="1" key="2">
    <citation type="submission" date="2021-04" db="EMBL/GenBank/DDBJ databases">
        <authorList>
            <person name="Podell S."/>
        </authorList>
    </citation>
    <scope>NUCLEOTIDE SEQUENCE</scope>
    <source>
        <strain evidence="1">Hildebrandi</strain>
    </source>
</reference>
<sequence length="350" mass="39202">MVMSFSLKYTDVSSSCSRTATRLTVFPLSEMRECLDPDRGDGHRSNSNDETEMALTDTFLIEDIEDLCNCCNAENECKRVLEKAQRYIDQCLTVGIGDEFVSYLQCIRMNYNEHHCDAETCWDAIFGERNSQDETNLVAEMVVFDEKKKEMRIGDDIVGTDIDSCARLAEFVDSTCEFGKNCCETCNSELTTFLTSLANDVILPFSRLANEESFRDANITGGCTILEEGDGHKHQCYMNMTAGRKLAMGTNRDEHDRISLSSNLRPTLLSRDEMQLIKERSAECNNVLTWNMMVSSGTATYKYLECMDLMTIETMSASLSSNEMVADEASELTKGMLCPVLAMAGVALLI</sequence>
<keyword evidence="2" id="KW-1185">Reference proteome</keyword>
<name>A0A9K3L2K2_9STRA</name>
<comment type="caution">
    <text evidence="1">The sequence shown here is derived from an EMBL/GenBank/DDBJ whole genome shotgun (WGS) entry which is preliminary data.</text>
</comment>
<dbReference type="EMBL" id="JAGRRH010000016">
    <property type="protein sequence ID" value="KAG7354473.1"/>
    <property type="molecule type" value="Genomic_DNA"/>
</dbReference>
<dbReference type="AlphaFoldDB" id="A0A9K3L2K2"/>
<proteinExistence type="predicted"/>
<organism evidence="1 2">
    <name type="scientific">Nitzschia inconspicua</name>
    <dbReference type="NCBI Taxonomy" id="303405"/>
    <lineage>
        <taxon>Eukaryota</taxon>
        <taxon>Sar</taxon>
        <taxon>Stramenopiles</taxon>
        <taxon>Ochrophyta</taxon>
        <taxon>Bacillariophyta</taxon>
        <taxon>Bacillariophyceae</taxon>
        <taxon>Bacillariophycidae</taxon>
        <taxon>Bacillariales</taxon>
        <taxon>Bacillariaceae</taxon>
        <taxon>Nitzschia</taxon>
    </lineage>
</organism>
<reference evidence="1" key="1">
    <citation type="journal article" date="2021" name="Sci. Rep.">
        <title>Diploid genomic architecture of Nitzschia inconspicua, an elite biomass production diatom.</title>
        <authorList>
            <person name="Oliver A."/>
            <person name="Podell S."/>
            <person name="Pinowska A."/>
            <person name="Traller J.C."/>
            <person name="Smith S.R."/>
            <person name="McClure R."/>
            <person name="Beliaev A."/>
            <person name="Bohutskyi P."/>
            <person name="Hill E.A."/>
            <person name="Rabines A."/>
            <person name="Zheng H."/>
            <person name="Allen L.Z."/>
            <person name="Kuo A."/>
            <person name="Grigoriev I.V."/>
            <person name="Allen A.E."/>
            <person name="Hazlebeck D."/>
            <person name="Allen E.E."/>
        </authorList>
    </citation>
    <scope>NUCLEOTIDE SEQUENCE</scope>
    <source>
        <strain evidence="1">Hildebrandi</strain>
    </source>
</reference>
<evidence type="ECO:0000313" key="1">
    <source>
        <dbReference type="EMBL" id="KAG7354473.1"/>
    </source>
</evidence>
<gene>
    <name evidence="1" type="ORF">IV203_003829</name>
</gene>
<dbReference type="Proteomes" id="UP000693970">
    <property type="component" value="Unassembled WGS sequence"/>
</dbReference>
<accession>A0A9K3L2K2</accession>
<protein>
    <submittedName>
        <fullName evidence="1">Uncharacterized protein</fullName>
    </submittedName>
</protein>
<evidence type="ECO:0000313" key="2">
    <source>
        <dbReference type="Proteomes" id="UP000693970"/>
    </source>
</evidence>